<evidence type="ECO:0000313" key="1">
    <source>
        <dbReference type="EMBL" id="EKS51873.1"/>
    </source>
</evidence>
<name>A0AB33XWE2_LACRH</name>
<reference evidence="1 2" key="1">
    <citation type="journal article" date="2013" name="Genome Announc.">
        <title>Draft Genome Sequence of Staphylococcus simulans UMC-CNS-990, Isolated from a Case of Chronic Bovine Mastitis.</title>
        <authorList>
            <person name="Calcutt M.J."/>
            <person name="Foecking M.F."/>
            <person name="Hsieh H.Y."/>
            <person name="Perry J."/>
            <person name="Stewart G.C."/>
            <person name="Middleton J.R."/>
        </authorList>
    </citation>
    <scope>NUCLEOTIDE SEQUENCE [LARGE SCALE GENOMIC DNA]</scope>
    <source>
        <strain evidence="1 2">LRHMDP3</strain>
    </source>
</reference>
<evidence type="ECO:0000313" key="2">
    <source>
        <dbReference type="Proteomes" id="UP000009352"/>
    </source>
</evidence>
<dbReference type="Proteomes" id="UP000009352">
    <property type="component" value="Unassembled WGS sequence"/>
</dbReference>
<accession>A0AB33XWE2</accession>
<dbReference type="AlphaFoldDB" id="A0AB33XWE2"/>
<evidence type="ECO:0008006" key="3">
    <source>
        <dbReference type="Google" id="ProtNLM"/>
    </source>
</evidence>
<sequence length="39" mass="4597">MVKSGIAMMTSLKKMCCYGQYFVRIVNSLLIRLDHYRLI</sequence>
<protein>
    <recommendedName>
        <fullName evidence="3">Mobile element protein</fullName>
    </recommendedName>
</protein>
<comment type="caution">
    <text evidence="1">The sequence shown here is derived from an EMBL/GenBank/DDBJ whole genome shotgun (WGS) entry which is preliminary data.</text>
</comment>
<proteinExistence type="predicted"/>
<dbReference type="EMBL" id="AMQX01000004">
    <property type="protein sequence ID" value="EKS51873.1"/>
    <property type="molecule type" value="Genomic_DNA"/>
</dbReference>
<organism evidence="1 2">
    <name type="scientific">Lacticaseibacillus rhamnosus LRHMDP3</name>
    <dbReference type="NCBI Taxonomy" id="1203259"/>
    <lineage>
        <taxon>Bacteria</taxon>
        <taxon>Bacillati</taxon>
        <taxon>Bacillota</taxon>
        <taxon>Bacilli</taxon>
        <taxon>Lactobacillales</taxon>
        <taxon>Lactobacillaceae</taxon>
        <taxon>Lacticaseibacillus</taxon>
    </lineage>
</organism>
<gene>
    <name evidence="1" type="ORF">LRHMDP3_940</name>
</gene>